<feature type="domain" description="DUF8173" evidence="2">
    <location>
        <begin position="207"/>
        <end position="346"/>
    </location>
</feature>
<keyword evidence="1" id="KW-0812">Transmembrane</keyword>
<evidence type="ECO:0000313" key="4">
    <source>
        <dbReference type="Proteomes" id="UP001595925"/>
    </source>
</evidence>
<name>A0ABD5QIE4_9EURY</name>
<dbReference type="RefSeq" id="WP_224827731.1">
    <property type="nucleotide sequence ID" value="NZ_JAIVEF010000002.1"/>
</dbReference>
<protein>
    <submittedName>
        <fullName evidence="3">Polymer-forming cytoskeletal protein</fullName>
    </submittedName>
</protein>
<feature type="transmembrane region" description="Helical" evidence="1">
    <location>
        <begin position="306"/>
        <end position="325"/>
    </location>
</feature>
<feature type="transmembrane region" description="Helical" evidence="1">
    <location>
        <begin position="275"/>
        <end position="299"/>
    </location>
</feature>
<dbReference type="InterPro" id="IPR007607">
    <property type="entry name" value="BacA/B"/>
</dbReference>
<dbReference type="EMBL" id="JBHSJG010000049">
    <property type="protein sequence ID" value="MFC4989495.1"/>
    <property type="molecule type" value="Genomic_DNA"/>
</dbReference>
<evidence type="ECO:0000256" key="1">
    <source>
        <dbReference type="SAM" id="Phobius"/>
    </source>
</evidence>
<keyword evidence="4" id="KW-1185">Reference proteome</keyword>
<feature type="transmembrane region" description="Helical" evidence="1">
    <location>
        <begin position="244"/>
        <end position="269"/>
    </location>
</feature>
<evidence type="ECO:0000313" key="3">
    <source>
        <dbReference type="EMBL" id="MFC4989495.1"/>
    </source>
</evidence>
<feature type="transmembrane region" description="Helical" evidence="1">
    <location>
        <begin position="331"/>
        <end position="349"/>
    </location>
</feature>
<proteinExistence type="predicted"/>
<evidence type="ECO:0000259" key="2">
    <source>
        <dbReference type="Pfam" id="PF26514"/>
    </source>
</evidence>
<dbReference type="AlphaFoldDB" id="A0ABD5QIE4"/>
<keyword evidence="1" id="KW-0472">Membrane</keyword>
<accession>A0ABD5QIE4</accession>
<organism evidence="3 4">
    <name type="scientific">Saliphagus infecundisoli</name>
    <dbReference type="NCBI Taxonomy" id="1849069"/>
    <lineage>
        <taxon>Archaea</taxon>
        <taxon>Methanobacteriati</taxon>
        <taxon>Methanobacteriota</taxon>
        <taxon>Stenosarchaea group</taxon>
        <taxon>Halobacteria</taxon>
        <taxon>Halobacteriales</taxon>
        <taxon>Natrialbaceae</taxon>
        <taxon>Saliphagus</taxon>
    </lineage>
</organism>
<dbReference type="InterPro" id="IPR058486">
    <property type="entry name" value="DUF8173"/>
</dbReference>
<dbReference type="Proteomes" id="UP001595925">
    <property type="component" value="Unassembled WGS sequence"/>
</dbReference>
<keyword evidence="1" id="KW-1133">Transmembrane helix</keyword>
<dbReference type="Pfam" id="PF04519">
    <property type="entry name" value="Bactofilin"/>
    <property type="match status" value="1"/>
</dbReference>
<comment type="caution">
    <text evidence="3">The sequence shown here is derived from an EMBL/GenBank/DDBJ whole genome shotgun (WGS) entry which is preliminary data.</text>
</comment>
<sequence length="360" mass="35509">MLEAPSVRLAAVCFVCVLVGSAPVAGVPGAADGTTAQPAQSNVGGTVTVADGETVDEIAAVAGTIIVEEGGTVEGSVSGLAGNVYIDGTVEGDVSVAAGNVEISGTVSGDVSAAAGNLLVAEGATVSGDVEAGAGNVRLAGTVEGDVSVGAETIVLGDGASIAGDMRYDGDLEGNEAAVAGDLTRDSTVGVEVGPTIGPVASWLFDAYALLLHLLLGAALLALFPRFSTGVAERVADDPVRTGLAGIGVLVAVPVVLIAVAITVIGIPITLVGSLVFALSVWIGIVYGRFAVAAWLLSYAGIGNRWLALVVGLIAGAVLGLVPYLGGLINFLIFLLGFGALAVGLYVHARGSRREPSPGL</sequence>
<reference evidence="3 4" key="1">
    <citation type="journal article" date="2019" name="Int. J. Syst. Evol. Microbiol.">
        <title>The Global Catalogue of Microorganisms (GCM) 10K type strain sequencing project: providing services to taxonomists for standard genome sequencing and annotation.</title>
        <authorList>
            <consortium name="The Broad Institute Genomics Platform"/>
            <consortium name="The Broad Institute Genome Sequencing Center for Infectious Disease"/>
            <person name="Wu L."/>
            <person name="Ma J."/>
        </authorList>
    </citation>
    <scope>NUCLEOTIDE SEQUENCE [LARGE SCALE GENOMIC DNA]</scope>
    <source>
        <strain evidence="3 4">CGMCC 1.15824</strain>
    </source>
</reference>
<feature type="transmembrane region" description="Helical" evidence="1">
    <location>
        <begin position="203"/>
        <end position="224"/>
    </location>
</feature>
<dbReference type="Pfam" id="PF26514">
    <property type="entry name" value="DUF8173"/>
    <property type="match status" value="1"/>
</dbReference>
<gene>
    <name evidence="3" type="ORF">ACFPFO_17370</name>
</gene>